<sequence>MEPRLKKTYQDHLNANAKRIICRFKSKVGHTMSKSLLEKLPKPQTSKPSVLSHTNSNHPFSTAIPSYPRLQKLPISHSFKQKPKSSQTMRSTSQESKPTLRLNLKEILHKKSFENPKSDRLIYIQPIPKPLKHSKAMSLENSFAGPIPKICKTSREYINTSKDDKENVEENYDIYRTEILEISKEKLLKSPNIQALCKNSFEMSLEELEPKLTMFYNSLPL</sequence>
<evidence type="ECO:0000313" key="3">
    <source>
        <dbReference type="EMBL" id="CAG9327072.1"/>
    </source>
</evidence>
<protein>
    <recommendedName>
        <fullName evidence="5">Exophilin 5</fullName>
    </recommendedName>
</protein>
<dbReference type="AlphaFoldDB" id="A0AAU9JII4"/>
<keyword evidence="1" id="KW-0175">Coiled coil</keyword>
<feature type="region of interest" description="Disordered" evidence="2">
    <location>
        <begin position="79"/>
        <end position="98"/>
    </location>
</feature>
<organism evidence="3 4">
    <name type="scientific">Blepharisma stoltei</name>
    <dbReference type="NCBI Taxonomy" id="1481888"/>
    <lineage>
        <taxon>Eukaryota</taxon>
        <taxon>Sar</taxon>
        <taxon>Alveolata</taxon>
        <taxon>Ciliophora</taxon>
        <taxon>Postciliodesmatophora</taxon>
        <taxon>Heterotrichea</taxon>
        <taxon>Heterotrichida</taxon>
        <taxon>Blepharismidae</taxon>
        <taxon>Blepharisma</taxon>
    </lineage>
</organism>
<evidence type="ECO:0000256" key="1">
    <source>
        <dbReference type="SAM" id="Coils"/>
    </source>
</evidence>
<reference evidence="3" key="1">
    <citation type="submission" date="2021-09" db="EMBL/GenBank/DDBJ databases">
        <authorList>
            <consortium name="AG Swart"/>
            <person name="Singh M."/>
            <person name="Singh A."/>
            <person name="Seah K."/>
            <person name="Emmerich C."/>
        </authorList>
    </citation>
    <scope>NUCLEOTIDE SEQUENCE</scope>
    <source>
        <strain evidence="3">ATCC30299</strain>
    </source>
</reference>
<gene>
    <name evidence="3" type="ORF">BSTOLATCC_MIC43069</name>
</gene>
<feature type="compositionally biased region" description="Polar residues" evidence="2">
    <location>
        <begin position="84"/>
        <end position="97"/>
    </location>
</feature>
<evidence type="ECO:0000256" key="2">
    <source>
        <dbReference type="SAM" id="MobiDB-lite"/>
    </source>
</evidence>
<name>A0AAU9JII4_9CILI</name>
<feature type="coiled-coil region" evidence="1">
    <location>
        <begin position="158"/>
        <end position="185"/>
    </location>
</feature>
<dbReference type="Proteomes" id="UP001162131">
    <property type="component" value="Unassembled WGS sequence"/>
</dbReference>
<evidence type="ECO:0008006" key="5">
    <source>
        <dbReference type="Google" id="ProtNLM"/>
    </source>
</evidence>
<feature type="compositionally biased region" description="Polar residues" evidence="2">
    <location>
        <begin position="43"/>
        <end position="60"/>
    </location>
</feature>
<accession>A0AAU9JII4</accession>
<proteinExistence type="predicted"/>
<comment type="caution">
    <text evidence="3">The sequence shown here is derived from an EMBL/GenBank/DDBJ whole genome shotgun (WGS) entry which is preliminary data.</text>
</comment>
<evidence type="ECO:0000313" key="4">
    <source>
        <dbReference type="Proteomes" id="UP001162131"/>
    </source>
</evidence>
<feature type="region of interest" description="Disordered" evidence="2">
    <location>
        <begin position="37"/>
        <end position="60"/>
    </location>
</feature>
<keyword evidence="4" id="KW-1185">Reference proteome</keyword>
<dbReference type="EMBL" id="CAJZBQ010000042">
    <property type="protein sequence ID" value="CAG9327072.1"/>
    <property type="molecule type" value="Genomic_DNA"/>
</dbReference>